<sequence>MVTSVTDNCDNNVSIASSQTVFGCGDFLKCGTNIIGHSYGWSGQYRLCENVGVVLFHLWADCS</sequence>
<evidence type="ECO:0000313" key="1">
    <source>
        <dbReference type="EMBL" id="MBK9982196.1"/>
    </source>
</evidence>
<gene>
    <name evidence="1" type="ORF">IPP15_07180</name>
</gene>
<accession>A0A9D7XPN3</accession>
<proteinExistence type="predicted"/>
<reference evidence="1 2" key="1">
    <citation type="submission" date="2020-10" db="EMBL/GenBank/DDBJ databases">
        <title>Connecting structure to function with the recovery of over 1000 high-quality activated sludge metagenome-assembled genomes encoding full-length rRNA genes using long-read sequencing.</title>
        <authorList>
            <person name="Singleton C.M."/>
            <person name="Petriglieri F."/>
            <person name="Kristensen J.M."/>
            <person name="Kirkegaard R.H."/>
            <person name="Michaelsen T.Y."/>
            <person name="Andersen M.H."/>
            <person name="Karst S.M."/>
            <person name="Dueholm M.S."/>
            <person name="Nielsen P.H."/>
            <person name="Albertsen M."/>
        </authorList>
    </citation>
    <scope>NUCLEOTIDE SEQUENCE [LARGE SCALE GENOMIC DNA]</scope>
    <source>
        <strain evidence="1">Ribe_18-Q3-R11-54_MAXAC.273</strain>
    </source>
</reference>
<dbReference type="Proteomes" id="UP000808337">
    <property type="component" value="Unassembled WGS sequence"/>
</dbReference>
<comment type="caution">
    <text evidence="1">The sequence shown here is derived from an EMBL/GenBank/DDBJ whole genome shotgun (WGS) entry which is preliminary data.</text>
</comment>
<dbReference type="EMBL" id="JADKGY010000004">
    <property type="protein sequence ID" value="MBK9982196.1"/>
    <property type="molecule type" value="Genomic_DNA"/>
</dbReference>
<dbReference type="AlphaFoldDB" id="A0A9D7XPN3"/>
<protein>
    <submittedName>
        <fullName evidence="1">Uncharacterized protein</fullName>
    </submittedName>
</protein>
<evidence type="ECO:0000313" key="2">
    <source>
        <dbReference type="Proteomes" id="UP000808337"/>
    </source>
</evidence>
<name>A0A9D7XPN3_9BACT</name>
<organism evidence="1 2">
    <name type="scientific">Candidatus Opimibacter skivensis</name>
    <dbReference type="NCBI Taxonomy" id="2982028"/>
    <lineage>
        <taxon>Bacteria</taxon>
        <taxon>Pseudomonadati</taxon>
        <taxon>Bacteroidota</taxon>
        <taxon>Saprospiria</taxon>
        <taxon>Saprospirales</taxon>
        <taxon>Saprospiraceae</taxon>
        <taxon>Candidatus Opimibacter</taxon>
    </lineage>
</organism>